<protein>
    <submittedName>
        <fullName evidence="1">Uncharacterized protein</fullName>
    </submittedName>
</protein>
<reference evidence="1" key="1">
    <citation type="submission" date="2019-03" db="EMBL/GenBank/DDBJ databases">
        <title>Largest Complete Mitochondrial Genome of a Gymnosperm, Sitka Spruce (Picea sitchensis), Indicates Complex Physical Structure.</title>
        <authorList>
            <person name="Jackman S.D."/>
            <person name="Coombe L."/>
            <person name="Warren R."/>
            <person name="Kirk H."/>
            <person name="Trinh E."/>
            <person name="McLeod T."/>
            <person name="Pleasance S."/>
            <person name="Pandoh P."/>
            <person name="Zhao Y."/>
            <person name="Coope R."/>
            <person name="Bousquet J."/>
            <person name="Bohlmann J.C."/>
            <person name="Jones S.J.M."/>
            <person name="Birol I."/>
        </authorList>
    </citation>
    <scope>NUCLEOTIDE SEQUENCE</scope>
    <source>
        <strain evidence="1">Q903</strain>
    </source>
</reference>
<keyword evidence="1" id="KW-0496">Mitochondrion</keyword>
<dbReference type="EMBL" id="MK697706">
    <property type="protein sequence ID" value="QHR92818.1"/>
    <property type="molecule type" value="Genomic_DNA"/>
</dbReference>
<proteinExistence type="predicted"/>
<organism evidence="1">
    <name type="scientific">Picea sitchensis</name>
    <name type="common">Sitka spruce</name>
    <name type="synonym">Pinus sitchensis</name>
    <dbReference type="NCBI Taxonomy" id="3332"/>
    <lineage>
        <taxon>Eukaryota</taxon>
        <taxon>Viridiplantae</taxon>
        <taxon>Streptophyta</taxon>
        <taxon>Embryophyta</taxon>
        <taxon>Tracheophyta</taxon>
        <taxon>Spermatophyta</taxon>
        <taxon>Pinopsida</taxon>
        <taxon>Pinidae</taxon>
        <taxon>Conifers I</taxon>
        <taxon>Pinales</taxon>
        <taxon>Pinaceae</taxon>
        <taxon>Picea</taxon>
    </lineage>
</organism>
<name>A0A6B9XS61_PICSI</name>
<gene>
    <name evidence="1" type="primary">orf06920</name>
    <name evidence="1" type="ORF">Q903MT_gene6866</name>
</gene>
<accession>A0A6B9XS61</accession>
<geneLocation type="mitochondrion" evidence="1"/>
<evidence type="ECO:0000313" key="1">
    <source>
        <dbReference type="EMBL" id="QHR92818.1"/>
    </source>
</evidence>
<dbReference type="AlphaFoldDB" id="A0A6B9XS61"/>
<sequence>MVLRYEGFLCYAMFGIASIFVRSGRHFLGQISAFISRSLTYEGEAATSASASYSLSPSFPVPECGSCCLSSSVSSLHLL</sequence>